<sequence length="238" mass="25079">MGTMADPSLTSFSNTTAVQQRLTRGTTPGSIFPSNPGSANACAEQVPSTLSARNTESYGVQLSELLAFGGAGVSAGSQSRAPSSWLDELSQHLVASLPVAGKHIHGPSHLSSRAEWVWRLSATSATCQRIPSGILECAEVVLQEPATRMLPPWDAEIAGRAGVHLWAFVICAYAHIYIQSAHAFGVDVLGDEPTGDSKIADYEYSVLLGHNTITTRVADGKTASECPAMRSPHHVGAD</sequence>
<accession>A0A2T4AG45</accession>
<evidence type="ECO:0000313" key="2">
    <source>
        <dbReference type="EMBL" id="PTB56054.1"/>
    </source>
</evidence>
<evidence type="ECO:0000256" key="1">
    <source>
        <dbReference type="SAM" id="MobiDB-lite"/>
    </source>
</evidence>
<gene>
    <name evidence="2" type="ORF">M431DRAFT_481511</name>
</gene>
<evidence type="ECO:0000313" key="3">
    <source>
        <dbReference type="Proteomes" id="UP000241690"/>
    </source>
</evidence>
<reference evidence="2 3" key="1">
    <citation type="submission" date="2016-07" db="EMBL/GenBank/DDBJ databases">
        <title>Multiple horizontal gene transfer events from other fungi enriched the ability of initially mycotrophic Trichoderma (Ascomycota) to feed on dead plant biomass.</title>
        <authorList>
            <consortium name="DOE Joint Genome Institute"/>
            <person name="Aerts A."/>
            <person name="Atanasova L."/>
            <person name="Chenthamara K."/>
            <person name="Zhang J."/>
            <person name="Grujic M."/>
            <person name="Henrissat B."/>
            <person name="Kuo A."/>
            <person name="Salamov A."/>
            <person name="Lipzen A."/>
            <person name="Labutti K."/>
            <person name="Barry K."/>
            <person name="Miao Y."/>
            <person name="Rahimi M.J."/>
            <person name="Shen Q."/>
            <person name="Grigoriev I.V."/>
            <person name="Kubicek C.P."/>
            <person name="Druzhinina I.S."/>
        </authorList>
    </citation>
    <scope>NUCLEOTIDE SEQUENCE [LARGE SCALE GENOMIC DNA]</scope>
    <source>
        <strain evidence="2 3">CBS 226.95</strain>
    </source>
</reference>
<dbReference type="RefSeq" id="XP_024775731.1">
    <property type="nucleotide sequence ID" value="XM_024915962.1"/>
</dbReference>
<keyword evidence="3" id="KW-1185">Reference proteome</keyword>
<name>A0A2T4AG45_TRIHA</name>
<dbReference type="AlphaFoldDB" id="A0A2T4AG45"/>
<dbReference type="GeneID" id="36624531"/>
<dbReference type="EMBL" id="KZ679679">
    <property type="protein sequence ID" value="PTB56054.1"/>
    <property type="molecule type" value="Genomic_DNA"/>
</dbReference>
<feature type="compositionally biased region" description="Polar residues" evidence="1">
    <location>
        <begin position="8"/>
        <end position="38"/>
    </location>
</feature>
<dbReference type="PROSITE" id="PS50007">
    <property type="entry name" value="PIPLC_X_DOMAIN"/>
    <property type="match status" value="1"/>
</dbReference>
<proteinExistence type="predicted"/>
<feature type="region of interest" description="Disordered" evidence="1">
    <location>
        <begin position="1"/>
        <end position="38"/>
    </location>
</feature>
<organism evidence="2 3">
    <name type="scientific">Trichoderma harzianum CBS 226.95</name>
    <dbReference type="NCBI Taxonomy" id="983964"/>
    <lineage>
        <taxon>Eukaryota</taxon>
        <taxon>Fungi</taxon>
        <taxon>Dikarya</taxon>
        <taxon>Ascomycota</taxon>
        <taxon>Pezizomycotina</taxon>
        <taxon>Sordariomycetes</taxon>
        <taxon>Hypocreomycetidae</taxon>
        <taxon>Hypocreales</taxon>
        <taxon>Hypocreaceae</taxon>
        <taxon>Trichoderma</taxon>
    </lineage>
</organism>
<protein>
    <submittedName>
        <fullName evidence="2">Uncharacterized protein</fullName>
    </submittedName>
</protein>
<dbReference type="Proteomes" id="UP000241690">
    <property type="component" value="Unassembled WGS sequence"/>
</dbReference>